<feature type="compositionally biased region" description="Acidic residues" evidence="1">
    <location>
        <begin position="148"/>
        <end position="161"/>
    </location>
</feature>
<evidence type="ECO:0000313" key="2">
    <source>
        <dbReference type="EMBL" id="MED6151399.1"/>
    </source>
</evidence>
<protein>
    <submittedName>
        <fullName evidence="2">Uncharacterized protein</fullName>
    </submittedName>
</protein>
<accession>A0ABU6TSI5</accession>
<gene>
    <name evidence="2" type="ORF">PIB30_082075</name>
</gene>
<keyword evidence="3" id="KW-1185">Reference proteome</keyword>
<reference evidence="2 3" key="1">
    <citation type="journal article" date="2023" name="Plants (Basel)">
        <title>Bridging the Gap: Combining Genomics and Transcriptomics Approaches to Understand Stylosanthes scabra, an Orphan Legume from the Brazilian Caatinga.</title>
        <authorList>
            <person name="Ferreira-Neto J.R.C."/>
            <person name="da Silva M.D."/>
            <person name="Binneck E."/>
            <person name="de Melo N.F."/>
            <person name="da Silva R.H."/>
            <person name="de Melo A.L.T.M."/>
            <person name="Pandolfi V."/>
            <person name="Bustamante F.O."/>
            <person name="Brasileiro-Vidal A.C."/>
            <person name="Benko-Iseppon A.M."/>
        </authorList>
    </citation>
    <scope>NUCLEOTIDE SEQUENCE [LARGE SCALE GENOMIC DNA]</scope>
    <source>
        <tissue evidence="2">Leaves</tissue>
    </source>
</reference>
<feature type="region of interest" description="Disordered" evidence="1">
    <location>
        <begin position="138"/>
        <end position="161"/>
    </location>
</feature>
<dbReference type="Proteomes" id="UP001341840">
    <property type="component" value="Unassembled WGS sequence"/>
</dbReference>
<comment type="caution">
    <text evidence="2">The sequence shown here is derived from an EMBL/GenBank/DDBJ whole genome shotgun (WGS) entry which is preliminary data.</text>
</comment>
<dbReference type="EMBL" id="JASCZI010091870">
    <property type="protein sequence ID" value="MED6151399.1"/>
    <property type="molecule type" value="Genomic_DNA"/>
</dbReference>
<name>A0ABU6TSI5_9FABA</name>
<evidence type="ECO:0000313" key="3">
    <source>
        <dbReference type="Proteomes" id="UP001341840"/>
    </source>
</evidence>
<sequence>MVGRGRGELELMWLGWAPNRVGLERGSCFGSARHARKMMGGSGQWTGSVLASWVKEDESERLIEKGNLTVAEERGKVMRIHDMAQSHPTVPERSGEVVEVDEHSRMERRVRARGASDFDAVCCCAIFRRRGTRIRVISSNNTTRGEPESDEQNNGDDEEQQ</sequence>
<evidence type="ECO:0000256" key="1">
    <source>
        <dbReference type="SAM" id="MobiDB-lite"/>
    </source>
</evidence>
<proteinExistence type="predicted"/>
<organism evidence="2 3">
    <name type="scientific">Stylosanthes scabra</name>
    <dbReference type="NCBI Taxonomy" id="79078"/>
    <lineage>
        <taxon>Eukaryota</taxon>
        <taxon>Viridiplantae</taxon>
        <taxon>Streptophyta</taxon>
        <taxon>Embryophyta</taxon>
        <taxon>Tracheophyta</taxon>
        <taxon>Spermatophyta</taxon>
        <taxon>Magnoliopsida</taxon>
        <taxon>eudicotyledons</taxon>
        <taxon>Gunneridae</taxon>
        <taxon>Pentapetalae</taxon>
        <taxon>rosids</taxon>
        <taxon>fabids</taxon>
        <taxon>Fabales</taxon>
        <taxon>Fabaceae</taxon>
        <taxon>Papilionoideae</taxon>
        <taxon>50 kb inversion clade</taxon>
        <taxon>dalbergioids sensu lato</taxon>
        <taxon>Dalbergieae</taxon>
        <taxon>Pterocarpus clade</taxon>
        <taxon>Stylosanthes</taxon>
    </lineage>
</organism>